<comment type="pathway">
    <text evidence="1">Protein modification; protein glycosylation.</text>
</comment>
<dbReference type="Gene3D" id="3.40.50.11380">
    <property type="match status" value="1"/>
</dbReference>
<dbReference type="OrthoDB" id="8608962at2"/>
<dbReference type="PANTHER" id="PTHR44835">
    <property type="entry name" value="UDP-N-ACETYLGLUCOSAMINE--PEPTIDE N-ACETYLGLUCOSAMINYLTRANSFERASE SPINDLY-RELATED"/>
    <property type="match status" value="1"/>
</dbReference>
<dbReference type="Proteomes" id="UP000063229">
    <property type="component" value="Chromosome"/>
</dbReference>
<evidence type="ECO:0000259" key="4">
    <source>
        <dbReference type="Pfam" id="PF18071"/>
    </source>
</evidence>
<dbReference type="Pfam" id="PF18254">
    <property type="entry name" value="HMw1_D2"/>
    <property type="match status" value="1"/>
</dbReference>
<keyword evidence="3" id="KW-0808">Transferase</keyword>
<evidence type="ECO:0000313" key="6">
    <source>
        <dbReference type="EMBL" id="AMB84769.1"/>
    </source>
</evidence>
<dbReference type="Gene3D" id="3.40.50.2000">
    <property type="entry name" value="Glycogen Phosphorylase B"/>
    <property type="match status" value="1"/>
</dbReference>
<gene>
    <name evidence="6" type="ORF">AWM79_05370</name>
</gene>
<feature type="domain" description="HMW1C N-terminal" evidence="4">
    <location>
        <begin position="5"/>
        <end position="145"/>
    </location>
</feature>
<proteinExistence type="predicted"/>
<feature type="domain" description="HMW1" evidence="5">
    <location>
        <begin position="152"/>
        <end position="236"/>
    </location>
</feature>
<dbReference type="InterPro" id="IPR040542">
    <property type="entry name" value="HMW1_D2"/>
</dbReference>
<name>A0A0X1SZ03_PSEAA</name>
<keyword evidence="2" id="KW-0328">Glycosyltransferase</keyword>
<dbReference type="KEGG" id="pagb:AWM79_05370"/>
<dbReference type="RefSeq" id="WP_017131911.1">
    <property type="nucleotide sequence ID" value="NZ_CP014135.1"/>
</dbReference>
<dbReference type="STRING" id="46677.AWM79_05370"/>
<evidence type="ECO:0000259" key="5">
    <source>
        <dbReference type="Pfam" id="PF18254"/>
    </source>
</evidence>
<evidence type="ECO:0000256" key="3">
    <source>
        <dbReference type="ARBA" id="ARBA00022679"/>
    </source>
</evidence>
<protein>
    <submittedName>
        <fullName evidence="6">Peptide transporter</fullName>
    </submittedName>
</protein>
<dbReference type="PANTHER" id="PTHR44835:SF1">
    <property type="entry name" value="PROTEIN O-GLCNAC TRANSFERASE"/>
    <property type="match status" value="1"/>
</dbReference>
<reference evidence="7" key="1">
    <citation type="submission" date="2016-01" db="EMBL/GenBank/DDBJ databases">
        <authorList>
            <person name="Storey N.H."/>
            <person name="Neuman B.W."/>
        </authorList>
    </citation>
    <scope>NUCLEOTIDE SEQUENCE [LARGE SCALE GENOMIC DNA]</scope>
    <source>
        <strain evidence="7">NCPPB 2472</strain>
    </source>
</reference>
<dbReference type="InterPro" id="IPR041109">
    <property type="entry name" value="HMW1C_N"/>
</dbReference>
<dbReference type="EMBL" id="CP014135">
    <property type="protein sequence ID" value="AMB84769.1"/>
    <property type="molecule type" value="Genomic_DNA"/>
</dbReference>
<dbReference type="AlphaFoldDB" id="A0A0X1SZ03"/>
<sequence>MPEDNYSLEHFEFLCYSRNHEAAARELVRLLLLIDRHYGKLSTTFSLAVSPALPPAELEAHALTRLTSAISALFSDPGFRISPDGFGQLIHFQRWLSSLFAASAFVNADHLLQSLNNLGPQAEGFQVNGTDLVKFCVLYSAESEVPLDVELLWRQNRDIAAALFMALLSPRLIGTQAAHSKREALLAWLPRRLEEIDSLDTLPVGILHDAYMHCSYADLPQRHDIKASINRLVERKLVAAHILDLPTATPRPVTSGKPVMLVLLEWFSAGHSIYRTHSRTLEAARADFQLVAIGYQANVDDPGREIFDSFIAFDEPDDLYACLRQLRSVAQEWAPQVFYMPSVGMFPITLFASNLRLAPLQVAALGHPATTRSRHIDYISVEEDFIGDPACFSERLLRLPADGQPYRPSAHAVPLPKRQRQDSPLVHIAIAATTMKLNPRFLLACQKIVELMPQLHGREVRLHFLIGQAQGLLYPQVVRLIQRYVPQAVVYAHQPYQDYLAIFNQCDLFLSPLPFGNTNGIIDALTVGLPGVCKTGPEVFEHIDEGLFRRVGLPDWTITHTLEEYVRAACRLAGNFAEREALYRQLERPEALQRLFSGRPQALSQALLALLKTAP</sequence>
<organism evidence="6 7">
    <name type="scientific">Pseudomonas agarici</name>
    <dbReference type="NCBI Taxonomy" id="46677"/>
    <lineage>
        <taxon>Bacteria</taxon>
        <taxon>Pseudomonadati</taxon>
        <taxon>Pseudomonadota</taxon>
        <taxon>Gammaproteobacteria</taxon>
        <taxon>Pseudomonadales</taxon>
        <taxon>Pseudomonadaceae</taxon>
        <taxon>Pseudomonas</taxon>
    </lineage>
</organism>
<dbReference type="GO" id="GO:0016757">
    <property type="term" value="F:glycosyltransferase activity"/>
    <property type="evidence" value="ECO:0007669"/>
    <property type="project" value="UniProtKB-KW"/>
</dbReference>
<evidence type="ECO:0000256" key="1">
    <source>
        <dbReference type="ARBA" id="ARBA00004922"/>
    </source>
</evidence>
<accession>A0A0X1SZ03</accession>
<evidence type="ECO:0000313" key="7">
    <source>
        <dbReference type="Proteomes" id="UP000063229"/>
    </source>
</evidence>
<dbReference type="Pfam" id="PF18071">
    <property type="entry name" value="HMW1C_N"/>
    <property type="match status" value="1"/>
</dbReference>
<dbReference type="InterPro" id="IPR051939">
    <property type="entry name" value="Glycosyltr_41/O-GlcNAc_trsf"/>
</dbReference>
<evidence type="ECO:0000256" key="2">
    <source>
        <dbReference type="ARBA" id="ARBA00022676"/>
    </source>
</evidence>
<keyword evidence="7" id="KW-1185">Reference proteome</keyword>
<dbReference type="SUPFAM" id="SSF53756">
    <property type="entry name" value="UDP-Glycosyltransferase/glycogen phosphorylase"/>
    <property type="match status" value="1"/>
</dbReference>